<dbReference type="Gene3D" id="3.40.50.12230">
    <property type="match status" value="1"/>
</dbReference>
<sequence length="311" mass="32442">MRLVVAGTPEVALPSLAALAASSHEIAAVVTRPDAAAGRGRKAQRSPVGLWADEAGIPVLQPARPSEPEFLAALADLAPDCCPVIAYGALVPQVALDVPKHGWVNLHFSLLPAWRGAAPVQHALIAGDAMTGASTFRLETGLDTGPVFGVMTEVVRPRDTAGDLLGRLAEGGAHLLVATLDGIESGEIEARPQPDEGVSLAPKITVADAEVDWSQSSDAIDRRVRGCTPNPGAWTTLRGERLGLGPVLPVRKDEGADDVRPGQLLVTKRSVRVGTAYGLVELGEVKPAGKRLMAAADWARGVRIEAGETFS</sequence>
<dbReference type="PANTHER" id="PTHR11138">
    <property type="entry name" value="METHIONYL-TRNA FORMYLTRANSFERASE"/>
    <property type="match status" value="1"/>
</dbReference>
<dbReference type="CDD" id="cd08704">
    <property type="entry name" value="Met_tRNA_FMT_C"/>
    <property type="match status" value="1"/>
</dbReference>
<evidence type="ECO:0000259" key="7">
    <source>
        <dbReference type="Pfam" id="PF02911"/>
    </source>
</evidence>
<evidence type="ECO:0000256" key="2">
    <source>
        <dbReference type="ARBA" id="ARBA00012261"/>
    </source>
</evidence>
<dbReference type="EMBL" id="JBITLV010000006">
    <property type="protein sequence ID" value="MFI7588919.1"/>
    <property type="molecule type" value="Genomic_DNA"/>
</dbReference>
<dbReference type="RefSeq" id="WP_398283105.1">
    <property type="nucleotide sequence ID" value="NZ_JBITLV010000006.1"/>
</dbReference>
<keyword evidence="4 5" id="KW-0648">Protein biosynthesis</keyword>
<dbReference type="InterPro" id="IPR036477">
    <property type="entry name" value="Formyl_transf_N_sf"/>
</dbReference>
<dbReference type="InterPro" id="IPR002376">
    <property type="entry name" value="Formyl_transf_N"/>
</dbReference>
<dbReference type="SUPFAM" id="SSF53328">
    <property type="entry name" value="Formyltransferase"/>
    <property type="match status" value="1"/>
</dbReference>
<feature type="domain" description="Formyl transferase N-terminal" evidence="6">
    <location>
        <begin position="1"/>
        <end position="179"/>
    </location>
</feature>
<reference evidence="8 9" key="1">
    <citation type="submission" date="2024-10" db="EMBL/GenBank/DDBJ databases">
        <title>The Natural Products Discovery Center: Release of the First 8490 Sequenced Strains for Exploring Actinobacteria Biosynthetic Diversity.</title>
        <authorList>
            <person name="Kalkreuter E."/>
            <person name="Kautsar S.A."/>
            <person name="Yang D."/>
            <person name="Bader C.D."/>
            <person name="Teijaro C.N."/>
            <person name="Fluegel L."/>
            <person name="Davis C.M."/>
            <person name="Simpson J.R."/>
            <person name="Lauterbach L."/>
            <person name="Steele A.D."/>
            <person name="Gui C."/>
            <person name="Meng S."/>
            <person name="Li G."/>
            <person name="Viehrig K."/>
            <person name="Ye F."/>
            <person name="Su P."/>
            <person name="Kiefer A.F."/>
            <person name="Nichols A."/>
            <person name="Cepeda A.J."/>
            <person name="Yan W."/>
            <person name="Fan B."/>
            <person name="Jiang Y."/>
            <person name="Adhikari A."/>
            <person name="Zheng C.-J."/>
            <person name="Schuster L."/>
            <person name="Cowan T.M."/>
            <person name="Smanski M.J."/>
            <person name="Chevrette M.G."/>
            <person name="De Carvalho L.P.S."/>
            <person name="Shen B."/>
        </authorList>
    </citation>
    <scope>NUCLEOTIDE SEQUENCE [LARGE SCALE GENOMIC DNA]</scope>
    <source>
        <strain evidence="8 9">NPDC049639</strain>
    </source>
</reference>
<dbReference type="InterPro" id="IPR044135">
    <property type="entry name" value="Met-tRNA-FMT_C"/>
</dbReference>
<comment type="function">
    <text evidence="5">Attaches a formyl group to the free amino group of methionyl-tRNA(fMet). The formyl group appears to play a dual role in the initiator identity of N-formylmethionyl-tRNA by promoting its recognition by IF2 and preventing the misappropriation of this tRNA by the elongation apparatus.</text>
</comment>
<feature type="domain" description="Formyl transferase C-terminal" evidence="7">
    <location>
        <begin position="203"/>
        <end position="302"/>
    </location>
</feature>
<proteinExistence type="inferred from homology"/>
<comment type="similarity">
    <text evidence="1 5">Belongs to the Fmt family.</text>
</comment>
<gene>
    <name evidence="5 8" type="primary">fmt</name>
    <name evidence="8" type="ORF">ACIB24_17785</name>
</gene>
<evidence type="ECO:0000256" key="5">
    <source>
        <dbReference type="HAMAP-Rule" id="MF_00182"/>
    </source>
</evidence>
<dbReference type="InterPro" id="IPR011034">
    <property type="entry name" value="Formyl_transferase-like_C_sf"/>
</dbReference>
<dbReference type="Proteomes" id="UP001612915">
    <property type="component" value="Unassembled WGS sequence"/>
</dbReference>
<evidence type="ECO:0000256" key="1">
    <source>
        <dbReference type="ARBA" id="ARBA00010699"/>
    </source>
</evidence>
<comment type="catalytic activity">
    <reaction evidence="5">
        <text>L-methionyl-tRNA(fMet) + (6R)-10-formyltetrahydrofolate = N-formyl-L-methionyl-tRNA(fMet) + (6S)-5,6,7,8-tetrahydrofolate + H(+)</text>
        <dbReference type="Rhea" id="RHEA:24380"/>
        <dbReference type="Rhea" id="RHEA-COMP:9952"/>
        <dbReference type="Rhea" id="RHEA-COMP:9953"/>
        <dbReference type="ChEBI" id="CHEBI:15378"/>
        <dbReference type="ChEBI" id="CHEBI:57453"/>
        <dbReference type="ChEBI" id="CHEBI:78530"/>
        <dbReference type="ChEBI" id="CHEBI:78844"/>
        <dbReference type="ChEBI" id="CHEBI:195366"/>
        <dbReference type="EC" id="2.1.2.9"/>
    </reaction>
</comment>
<dbReference type="PANTHER" id="PTHR11138:SF5">
    <property type="entry name" value="METHIONYL-TRNA FORMYLTRANSFERASE, MITOCHONDRIAL"/>
    <property type="match status" value="1"/>
</dbReference>
<dbReference type="CDD" id="cd08646">
    <property type="entry name" value="FMT_core_Met-tRNA-FMT_N"/>
    <property type="match status" value="1"/>
</dbReference>
<name>A0ABW8ARB3_9ACTN</name>
<comment type="caution">
    <text evidence="8">The sequence shown here is derived from an EMBL/GenBank/DDBJ whole genome shotgun (WGS) entry which is preliminary data.</text>
</comment>
<dbReference type="InterPro" id="IPR005793">
    <property type="entry name" value="Formyl_trans_C"/>
</dbReference>
<evidence type="ECO:0000259" key="6">
    <source>
        <dbReference type="Pfam" id="PF00551"/>
    </source>
</evidence>
<keyword evidence="9" id="KW-1185">Reference proteome</keyword>
<feature type="binding site" evidence="5">
    <location>
        <begin position="109"/>
        <end position="112"/>
    </location>
    <ligand>
        <name>(6S)-5,6,7,8-tetrahydrofolate</name>
        <dbReference type="ChEBI" id="CHEBI:57453"/>
    </ligand>
</feature>
<organism evidence="8 9">
    <name type="scientific">Spongisporangium articulatum</name>
    <dbReference type="NCBI Taxonomy" id="3362603"/>
    <lineage>
        <taxon>Bacteria</taxon>
        <taxon>Bacillati</taxon>
        <taxon>Actinomycetota</taxon>
        <taxon>Actinomycetes</taxon>
        <taxon>Kineosporiales</taxon>
        <taxon>Kineosporiaceae</taxon>
        <taxon>Spongisporangium</taxon>
    </lineage>
</organism>
<evidence type="ECO:0000256" key="3">
    <source>
        <dbReference type="ARBA" id="ARBA00022679"/>
    </source>
</evidence>
<dbReference type="EC" id="2.1.2.9" evidence="2 5"/>
<dbReference type="InterPro" id="IPR005794">
    <property type="entry name" value="Fmt"/>
</dbReference>
<keyword evidence="3 5" id="KW-0808">Transferase</keyword>
<dbReference type="NCBIfam" id="TIGR00460">
    <property type="entry name" value="fmt"/>
    <property type="match status" value="1"/>
</dbReference>
<dbReference type="Pfam" id="PF00551">
    <property type="entry name" value="Formyl_trans_N"/>
    <property type="match status" value="1"/>
</dbReference>
<dbReference type="GO" id="GO:0004479">
    <property type="term" value="F:methionyl-tRNA formyltransferase activity"/>
    <property type="evidence" value="ECO:0007669"/>
    <property type="project" value="UniProtKB-EC"/>
</dbReference>
<dbReference type="HAMAP" id="MF_00182">
    <property type="entry name" value="Formyl_trans"/>
    <property type="match status" value="1"/>
</dbReference>
<protein>
    <recommendedName>
        <fullName evidence="2 5">Methionyl-tRNA formyltransferase</fullName>
        <ecNumber evidence="2 5">2.1.2.9</ecNumber>
    </recommendedName>
</protein>
<evidence type="ECO:0000313" key="9">
    <source>
        <dbReference type="Proteomes" id="UP001612915"/>
    </source>
</evidence>
<accession>A0ABW8ARB3</accession>
<dbReference type="SUPFAM" id="SSF50486">
    <property type="entry name" value="FMT C-terminal domain-like"/>
    <property type="match status" value="1"/>
</dbReference>
<dbReference type="InterPro" id="IPR041711">
    <property type="entry name" value="Met-tRNA-FMT_N"/>
</dbReference>
<evidence type="ECO:0000313" key="8">
    <source>
        <dbReference type="EMBL" id="MFI7588919.1"/>
    </source>
</evidence>
<evidence type="ECO:0000256" key="4">
    <source>
        <dbReference type="ARBA" id="ARBA00022917"/>
    </source>
</evidence>
<dbReference type="Pfam" id="PF02911">
    <property type="entry name" value="Formyl_trans_C"/>
    <property type="match status" value="1"/>
</dbReference>